<keyword evidence="4" id="KW-0732">Signal</keyword>
<name>A0A0A1T9C9_9HYPO</name>
<proteinExistence type="inferred from homology"/>
<evidence type="ECO:0000256" key="1">
    <source>
        <dbReference type="ARBA" id="ARBA00006484"/>
    </source>
</evidence>
<protein>
    <submittedName>
        <fullName evidence="5">Uncharacterized protein</fullName>
    </submittedName>
</protein>
<dbReference type="PRINTS" id="PR00081">
    <property type="entry name" value="GDHRDH"/>
</dbReference>
<dbReference type="SUPFAM" id="SSF51735">
    <property type="entry name" value="NAD(P)-binding Rossmann-fold domains"/>
    <property type="match status" value="1"/>
</dbReference>
<dbReference type="OrthoDB" id="1274115at2759"/>
<dbReference type="Gene3D" id="3.40.50.720">
    <property type="entry name" value="NAD(P)-binding Rossmann-like Domain"/>
    <property type="match status" value="1"/>
</dbReference>
<organism evidence="5 6">
    <name type="scientific">[Torrubiella] hemipterigena</name>
    <dbReference type="NCBI Taxonomy" id="1531966"/>
    <lineage>
        <taxon>Eukaryota</taxon>
        <taxon>Fungi</taxon>
        <taxon>Dikarya</taxon>
        <taxon>Ascomycota</taxon>
        <taxon>Pezizomycotina</taxon>
        <taxon>Sordariomycetes</taxon>
        <taxon>Hypocreomycetidae</taxon>
        <taxon>Hypocreales</taxon>
        <taxon>Clavicipitaceae</taxon>
        <taxon>Clavicipitaceae incertae sedis</taxon>
        <taxon>'Torrubiella' clade</taxon>
    </lineage>
</organism>
<dbReference type="PRINTS" id="PR00080">
    <property type="entry name" value="SDRFAMILY"/>
</dbReference>
<evidence type="ECO:0000313" key="5">
    <source>
        <dbReference type="EMBL" id="CEJ82775.1"/>
    </source>
</evidence>
<gene>
    <name evidence="5" type="ORF">VHEMI02823</name>
</gene>
<evidence type="ECO:0000256" key="4">
    <source>
        <dbReference type="SAM" id="SignalP"/>
    </source>
</evidence>
<evidence type="ECO:0000256" key="2">
    <source>
        <dbReference type="ARBA" id="ARBA00023002"/>
    </source>
</evidence>
<dbReference type="PANTHER" id="PTHR43976:SF16">
    <property type="entry name" value="SHORT-CHAIN DEHYDROGENASE_REDUCTASE FAMILY PROTEIN"/>
    <property type="match status" value="1"/>
</dbReference>
<evidence type="ECO:0000313" key="6">
    <source>
        <dbReference type="Proteomes" id="UP000039046"/>
    </source>
</evidence>
<keyword evidence="2" id="KW-0560">Oxidoreductase</keyword>
<dbReference type="AlphaFoldDB" id="A0A0A1T9C9"/>
<dbReference type="HOGENOM" id="CLU_010194_2_9_1"/>
<dbReference type="PANTHER" id="PTHR43976">
    <property type="entry name" value="SHORT CHAIN DEHYDROGENASE"/>
    <property type="match status" value="1"/>
</dbReference>
<feature type="signal peptide" evidence="4">
    <location>
        <begin position="1"/>
        <end position="16"/>
    </location>
</feature>
<feature type="chain" id="PRO_5001979041" evidence="4">
    <location>
        <begin position="17"/>
        <end position="286"/>
    </location>
</feature>
<evidence type="ECO:0000256" key="3">
    <source>
        <dbReference type="RuleBase" id="RU000363"/>
    </source>
</evidence>
<dbReference type="Pfam" id="PF00106">
    <property type="entry name" value="adh_short"/>
    <property type="match status" value="1"/>
</dbReference>
<reference evidence="5 6" key="1">
    <citation type="journal article" date="2015" name="Genome Announc.">
        <title>Draft Genome Sequence and Gene Annotation of the Entomopathogenic Fungus Verticillium hemipterigenum.</title>
        <authorList>
            <person name="Horn F."/>
            <person name="Habel A."/>
            <person name="Scharf D.H."/>
            <person name="Dworschak J."/>
            <person name="Brakhage A.A."/>
            <person name="Guthke R."/>
            <person name="Hertweck C."/>
            <person name="Linde J."/>
        </authorList>
    </citation>
    <scope>NUCLEOTIDE SEQUENCE [LARGE SCALE GENOMIC DNA]</scope>
</reference>
<sequence>MSQPVWLITGASTGLGLSLCLRVLRAGHTVIGSVRNKTKSAASVQKIEQAGGSVIEMDMTESKASITAKIQALGRIDYLVNNAGYSILAPCEYISDTDATLQMNTNYFGPLYAMQAVLPGMRAQKSGTIVNVSSVAAQDPKPACSLYCASKAALEATSESLAIEVAPHGINILIVEPGGFRTDFVNGLAAASPDPSTVPAHYENPVGATMKAFLAYHGKQVGDPDKAVERIFEAASGEGLAGSLKGKVLRLVLGSDAMARIRNNTSKYVSELDLQNETSKSTDVTE</sequence>
<dbReference type="InterPro" id="IPR002347">
    <property type="entry name" value="SDR_fam"/>
</dbReference>
<dbReference type="EMBL" id="CDHN01000001">
    <property type="protein sequence ID" value="CEJ82775.1"/>
    <property type="molecule type" value="Genomic_DNA"/>
</dbReference>
<dbReference type="InterPro" id="IPR036291">
    <property type="entry name" value="NAD(P)-bd_dom_sf"/>
</dbReference>
<accession>A0A0A1T9C9</accession>
<dbReference type="Proteomes" id="UP000039046">
    <property type="component" value="Unassembled WGS sequence"/>
</dbReference>
<comment type="similarity">
    <text evidence="1 3">Belongs to the short-chain dehydrogenases/reductases (SDR) family.</text>
</comment>
<keyword evidence="6" id="KW-1185">Reference proteome</keyword>
<dbReference type="CDD" id="cd05374">
    <property type="entry name" value="17beta-HSD-like_SDR_c"/>
    <property type="match status" value="1"/>
</dbReference>
<dbReference type="STRING" id="1531966.A0A0A1T9C9"/>
<dbReference type="GO" id="GO:0016491">
    <property type="term" value="F:oxidoreductase activity"/>
    <property type="evidence" value="ECO:0007669"/>
    <property type="project" value="UniProtKB-KW"/>
</dbReference>
<dbReference type="InterPro" id="IPR051911">
    <property type="entry name" value="SDR_oxidoreductase"/>
</dbReference>